<keyword evidence="2" id="KW-0238">DNA-binding</keyword>
<keyword evidence="6" id="KW-1185">Reference proteome</keyword>
<dbReference type="PROSITE" id="PS01117">
    <property type="entry name" value="HTH_MARR_1"/>
    <property type="match status" value="1"/>
</dbReference>
<dbReference type="InterPro" id="IPR039422">
    <property type="entry name" value="MarR/SlyA-like"/>
</dbReference>
<evidence type="ECO:0000256" key="3">
    <source>
        <dbReference type="ARBA" id="ARBA00023163"/>
    </source>
</evidence>
<evidence type="ECO:0000313" key="6">
    <source>
        <dbReference type="Proteomes" id="UP000464751"/>
    </source>
</evidence>
<keyword evidence="3" id="KW-0804">Transcription</keyword>
<dbReference type="GO" id="GO:0006950">
    <property type="term" value="P:response to stress"/>
    <property type="evidence" value="ECO:0007669"/>
    <property type="project" value="TreeGrafter"/>
</dbReference>
<accession>A0A6P1YSK6</accession>
<dbReference type="InterPro" id="IPR036390">
    <property type="entry name" value="WH_DNA-bd_sf"/>
</dbReference>
<evidence type="ECO:0000259" key="4">
    <source>
        <dbReference type="PROSITE" id="PS50995"/>
    </source>
</evidence>
<sequence>MANKIDGPEHASVGAWAKRCYFAGRAMMEDTLRSHGLGATQWYVLHQLAQVGPTMQRELVRLLQIERATVSTIVGTLVRKGLVEQVPDAVDQRQKLLRLTLAGKTLWGELPDLGFIHDAAFAGFSEADIEITARVLKAATERLNQRLKGEQA</sequence>
<dbReference type="PANTHER" id="PTHR33164:SF43">
    <property type="entry name" value="HTH-TYPE TRANSCRIPTIONAL REPRESSOR YETL"/>
    <property type="match status" value="1"/>
</dbReference>
<dbReference type="GO" id="GO:0003700">
    <property type="term" value="F:DNA-binding transcription factor activity"/>
    <property type="evidence" value="ECO:0007669"/>
    <property type="project" value="InterPro"/>
</dbReference>
<evidence type="ECO:0000256" key="1">
    <source>
        <dbReference type="ARBA" id="ARBA00023015"/>
    </source>
</evidence>
<dbReference type="Proteomes" id="UP000464751">
    <property type="component" value="Plasmid pLGM"/>
</dbReference>
<dbReference type="KEGG" id="apra:G3A50_21820"/>
<dbReference type="SMART" id="SM00347">
    <property type="entry name" value="HTH_MARR"/>
    <property type="match status" value="1"/>
</dbReference>
<keyword evidence="5" id="KW-0614">Plasmid</keyword>
<dbReference type="SUPFAM" id="SSF46785">
    <property type="entry name" value="Winged helix' DNA-binding domain"/>
    <property type="match status" value="1"/>
</dbReference>
<evidence type="ECO:0000313" key="5">
    <source>
        <dbReference type="EMBL" id="QIB36468.1"/>
    </source>
</evidence>
<keyword evidence="1" id="KW-0805">Transcription regulation</keyword>
<evidence type="ECO:0000256" key="2">
    <source>
        <dbReference type="ARBA" id="ARBA00023125"/>
    </source>
</evidence>
<dbReference type="InterPro" id="IPR023187">
    <property type="entry name" value="Tscrpt_reg_MarR-type_CS"/>
</dbReference>
<geneLocation type="plasmid" evidence="6">
    <name>plgm</name>
</geneLocation>
<dbReference type="GO" id="GO:0003677">
    <property type="term" value="F:DNA binding"/>
    <property type="evidence" value="ECO:0007669"/>
    <property type="project" value="UniProtKB-KW"/>
</dbReference>
<dbReference type="InterPro" id="IPR036388">
    <property type="entry name" value="WH-like_DNA-bd_sf"/>
</dbReference>
<protein>
    <submittedName>
        <fullName evidence="5">MarR family transcriptional regulator</fullName>
    </submittedName>
</protein>
<dbReference type="AlphaFoldDB" id="A0A6P1YSK6"/>
<dbReference type="Gene3D" id="1.10.10.10">
    <property type="entry name" value="Winged helix-like DNA-binding domain superfamily/Winged helix DNA-binding domain"/>
    <property type="match status" value="1"/>
</dbReference>
<name>A0A6P1YSK6_9HYPH</name>
<dbReference type="RefSeq" id="WP_163078138.1">
    <property type="nucleotide sequence ID" value="NZ_CP048631.1"/>
</dbReference>
<organism evidence="5 6">
    <name type="scientific">Ancylobacter pratisalsi</name>
    <dbReference type="NCBI Taxonomy" id="1745854"/>
    <lineage>
        <taxon>Bacteria</taxon>
        <taxon>Pseudomonadati</taxon>
        <taxon>Pseudomonadota</taxon>
        <taxon>Alphaproteobacteria</taxon>
        <taxon>Hyphomicrobiales</taxon>
        <taxon>Xanthobacteraceae</taxon>
        <taxon>Ancylobacter</taxon>
    </lineage>
</organism>
<feature type="domain" description="HTH marR-type" evidence="4">
    <location>
        <begin position="1"/>
        <end position="141"/>
    </location>
</feature>
<gene>
    <name evidence="5" type="ORF">G3A50_21820</name>
</gene>
<dbReference type="PROSITE" id="PS50995">
    <property type="entry name" value="HTH_MARR_2"/>
    <property type="match status" value="1"/>
</dbReference>
<dbReference type="InterPro" id="IPR000835">
    <property type="entry name" value="HTH_MarR-typ"/>
</dbReference>
<proteinExistence type="predicted"/>
<dbReference type="EMBL" id="CP048631">
    <property type="protein sequence ID" value="QIB36468.1"/>
    <property type="molecule type" value="Genomic_DNA"/>
</dbReference>
<dbReference type="Pfam" id="PF12802">
    <property type="entry name" value="MarR_2"/>
    <property type="match status" value="1"/>
</dbReference>
<dbReference type="PANTHER" id="PTHR33164">
    <property type="entry name" value="TRANSCRIPTIONAL REGULATOR, MARR FAMILY"/>
    <property type="match status" value="1"/>
</dbReference>
<reference evidence="5 6" key="1">
    <citation type="submission" date="2020-02" db="EMBL/GenBank/DDBJ databases">
        <authorList>
            <person name="Li G."/>
        </authorList>
    </citation>
    <scope>NUCLEOTIDE SEQUENCE [LARGE SCALE GENOMIC DNA]</scope>
    <source>
        <strain evidence="5 6">DSM 102029</strain>
        <plasmid evidence="6">plgm</plasmid>
    </source>
</reference>